<dbReference type="SMART" id="SM00044">
    <property type="entry name" value="CYCc"/>
    <property type="match status" value="1"/>
</dbReference>
<dbReference type="GO" id="GO:0004016">
    <property type="term" value="F:adenylate cyclase activity"/>
    <property type="evidence" value="ECO:0007669"/>
    <property type="project" value="UniProtKB-ARBA"/>
</dbReference>
<dbReference type="PANTHER" id="PTHR43081">
    <property type="entry name" value="ADENYLATE CYCLASE, TERMINAL-DIFFERENTIATION SPECIFIC-RELATED"/>
    <property type="match status" value="1"/>
</dbReference>
<dbReference type="AlphaFoldDB" id="A0A8J6T1M2"/>
<dbReference type="Proteomes" id="UP000650524">
    <property type="component" value="Unassembled WGS sequence"/>
</dbReference>
<feature type="coiled-coil region" evidence="1">
    <location>
        <begin position="118"/>
        <end position="198"/>
    </location>
</feature>
<evidence type="ECO:0000259" key="2">
    <source>
        <dbReference type="PROSITE" id="PS50125"/>
    </source>
</evidence>
<name>A0A8J6T1M2_9DELT</name>
<dbReference type="InterPro" id="IPR001054">
    <property type="entry name" value="A/G_cyclase"/>
</dbReference>
<reference evidence="3 4" key="1">
    <citation type="submission" date="2020-08" db="EMBL/GenBank/DDBJ databases">
        <title>Bridging the membrane lipid divide: bacteria of the FCB group superphylum have the potential to synthesize archaeal ether lipids.</title>
        <authorList>
            <person name="Villanueva L."/>
            <person name="Von Meijenfeldt F.A.B."/>
            <person name="Westbye A.B."/>
            <person name="Yadav S."/>
            <person name="Hopmans E.C."/>
            <person name="Dutilh B.E."/>
            <person name="Sinninghe Damste J.S."/>
        </authorList>
    </citation>
    <scope>NUCLEOTIDE SEQUENCE [LARGE SCALE GENOMIC DNA]</scope>
    <source>
        <strain evidence="3">NIOZ-UU27</strain>
    </source>
</reference>
<evidence type="ECO:0000313" key="4">
    <source>
        <dbReference type="Proteomes" id="UP000650524"/>
    </source>
</evidence>
<dbReference type="PROSITE" id="PS50125">
    <property type="entry name" value="GUANYLATE_CYCLASE_2"/>
    <property type="match status" value="1"/>
</dbReference>
<feature type="domain" description="Guanylate cyclase" evidence="2">
    <location>
        <begin position="227"/>
        <end position="358"/>
    </location>
</feature>
<dbReference type="SUPFAM" id="SSF55073">
    <property type="entry name" value="Nucleotide cyclase"/>
    <property type="match status" value="1"/>
</dbReference>
<evidence type="ECO:0000313" key="3">
    <source>
        <dbReference type="EMBL" id="MBC8175970.1"/>
    </source>
</evidence>
<dbReference type="InterPro" id="IPR050697">
    <property type="entry name" value="Adenylyl/Guanylyl_Cyclase_3/4"/>
</dbReference>
<evidence type="ECO:0000256" key="1">
    <source>
        <dbReference type="SAM" id="Coils"/>
    </source>
</evidence>
<dbReference type="Pfam" id="PF00211">
    <property type="entry name" value="Guanylate_cyc"/>
    <property type="match status" value="1"/>
</dbReference>
<dbReference type="PANTHER" id="PTHR43081:SF18">
    <property type="entry name" value="BLL7624 PROTEIN"/>
    <property type="match status" value="1"/>
</dbReference>
<accession>A0A8J6T1M2</accession>
<dbReference type="EMBL" id="JACNJD010000063">
    <property type="protein sequence ID" value="MBC8175970.1"/>
    <property type="molecule type" value="Genomic_DNA"/>
</dbReference>
<dbReference type="Gene3D" id="3.30.70.1230">
    <property type="entry name" value="Nucleotide cyclase"/>
    <property type="match status" value="1"/>
</dbReference>
<sequence length="406" mass="46312">MEEDVMTLRDPNRGQRLQVGKKILLKSDQINGQEIYLGKYTEMPPDYQPGHGDQREAILITETIRFDDRVLLTAGEIFMAPYFILDISYDRVSTFHRMSQLWKRGDGGGSGQELIETINQLRRSMGAKNEAYVELEKTVKELVAAKARLDEHNRELESRVDERTSELRKTQQDLLRLNRDLEATVKEQVTQLERYNELRRYLSPKLAEQILANDHALGTEPQRKMMTVVFTDIRGFSNLTENLEPEELFQLLNIYFSEMIKIIHLYDGTVNKIVGDGLLIFFGDPIPMEDHAERALRMSIDMQKRIKELSGEWGQYGYELGVGIGINSGFVTVGNVGSDAYRDYTIIGNQVNVAARLETSAKAGQILISQRTYSLIKGLFEVEEIGSVKVKGVHNPIKTYSVVWKG</sequence>
<proteinExistence type="predicted"/>
<organism evidence="3 4">
    <name type="scientific">Candidatus Desulfacyla euxinica</name>
    <dbReference type="NCBI Taxonomy" id="2841693"/>
    <lineage>
        <taxon>Bacteria</taxon>
        <taxon>Deltaproteobacteria</taxon>
        <taxon>Candidatus Desulfacyla</taxon>
    </lineage>
</organism>
<gene>
    <name evidence="3" type="ORF">H8E19_01085</name>
</gene>
<protein>
    <recommendedName>
        <fullName evidence="2">Guanylate cyclase domain-containing protein</fullName>
    </recommendedName>
</protein>
<comment type="caution">
    <text evidence="3">The sequence shown here is derived from an EMBL/GenBank/DDBJ whole genome shotgun (WGS) entry which is preliminary data.</text>
</comment>
<dbReference type="CDD" id="cd07302">
    <property type="entry name" value="CHD"/>
    <property type="match status" value="1"/>
</dbReference>
<keyword evidence="1" id="KW-0175">Coiled coil</keyword>
<dbReference type="GO" id="GO:0035556">
    <property type="term" value="P:intracellular signal transduction"/>
    <property type="evidence" value="ECO:0007669"/>
    <property type="project" value="InterPro"/>
</dbReference>
<dbReference type="GO" id="GO:0006171">
    <property type="term" value="P:cAMP biosynthetic process"/>
    <property type="evidence" value="ECO:0007669"/>
    <property type="project" value="TreeGrafter"/>
</dbReference>
<dbReference type="InterPro" id="IPR029787">
    <property type="entry name" value="Nucleotide_cyclase"/>
</dbReference>